<sequence>MGTYAGVYGSSRGYMDKGSWNCICTCEEGELSPSCDKCNYAWDGRPRPESDIERERKRRMNNAAQRVANELSLLFTEADSNKIKYDVDVIDCTDCGGSGFSGRGTGYDAMCDNCAGHGVVPK</sequence>
<dbReference type="KEGG" id="vg:11536756"/>
<accession>G9B1K1</accession>
<dbReference type="RefSeq" id="YP_004957115.1">
    <property type="nucleotide sequence ID" value="NC_016563.1"/>
</dbReference>
<organism evidence="1 2">
    <name type="scientific">Bacillus phage W.Ph</name>
    <dbReference type="NCBI Taxonomy" id="764595"/>
    <lineage>
        <taxon>Viruses</taxon>
        <taxon>Duplodnaviria</taxon>
        <taxon>Heunggongvirae</taxon>
        <taxon>Uroviricota</taxon>
        <taxon>Caudoviricetes</taxon>
        <taxon>Herelleviridae</taxon>
        <taxon>Bastillevirinae</taxon>
        <taxon>Wphvirus</taxon>
        <taxon>Wphvirus WPh</taxon>
    </lineage>
</organism>
<dbReference type="SUPFAM" id="SSF57938">
    <property type="entry name" value="DnaJ/Hsp40 cysteine-rich domain"/>
    <property type="match status" value="1"/>
</dbReference>
<reference evidence="1 2" key="1">
    <citation type="submission" date="2013-01" db="EMBL/GenBank/DDBJ databases">
        <title>Large myovirus of Bacillus.</title>
        <authorList>
            <person name="Klumpp J."/>
            <person name="Beyer W."/>
            <person name="Loessner M.J."/>
        </authorList>
    </citation>
    <scope>NUCLEOTIDE SEQUENCE [LARGE SCALE GENOMIC DNA]</scope>
</reference>
<dbReference type="InterPro" id="IPR036410">
    <property type="entry name" value="HSP_DnaJ_Cys-rich_dom_sf"/>
</dbReference>
<evidence type="ECO:0000313" key="1">
    <source>
        <dbReference type="EMBL" id="ADH03246.1"/>
    </source>
</evidence>
<protein>
    <submittedName>
        <fullName evidence="1">Gp100</fullName>
    </submittedName>
</protein>
<proteinExistence type="predicted"/>
<dbReference type="EMBL" id="HM144387">
    <property type="protein sequence ID" value="ADH03246.1"/>
    <property type="molecule type" value="Genomic_DNA"/>
</dbReference>
<keyword evidence="2" id="KW-1185">Reference proteome</keyword>
<dbReference type="Proteomes" id="UP000005445">
    <property type="component" value="Segment"/>
</dbReference>
<name>G9B1K1_9CAUD</name>
<dbReference type="GeneID" id="11536756"/>
<dbReference type="OrthoDB" id="19929at10239"/>
<evidence type="ECO:0000313" key="2">
    <source>
        <dbReference type="Proteomes" id="UP000005445"/>
    </source>
</evidence>